<dbReference type="SUPFAM" id="SSF161111">
    <property type="entry name" value="Cation efflux protein transmembrane domain-like"/>
    <property type="match status" value="1"/>
</dbReference>
<feature type="region of interest" description="Disordered" evidence="8">
    <location>
        <begin position="236"/>
        <end position="265"/>
    </location>
</feature>
<keyword evidence="4 9" id="KW-0812">Transmembrane</keyword>
<feature type="domain" description="Cation efflux protein cytoplasmic" evidence="11">
    <location>
        <begin position="503"/>
        <end position="580"/>
    </location>
</feature>
<feature type="compositionally biased region" description="Low complexity" evidence="8">
    <location>
        <begin position="689"/>
        <end position="699"/>
    </location>
</feature>
<feature type="region of interest" description="Disordered" evidence="8">
    <location>
        <begin position="164"/>
        <end position="216"/>
    </location>
</feature>
<protein>
    <submittedName>
        <fullName evidence="12">Zinc cadmium resistance protein</fullName>
    </submittedName>
</protein>
<evidence type="ECO:0000259" key="10">
    <source>
        <dbReference type="Pfam" id="PF01545"/>
    </source>
</evidence>
<dbReference type="STRING" id="1081102.A0A167MH01"/>
<keyword evidence="3" id="KW-0813">Transport</keyword>
<evidence type="ECO:0000256" key="5">
    <source>
        <dbReference type="ARBA" id="ARBA00022833"/>
    </source>
</evidence>
<evidence type="ECO:0000256" key="2">
    <source>
        <dbReference type="ARBA" id="ARBA00008873"/>
    </source>
</evidence>
<dbReference type="Gene3D" id="1.20.1510.10">
    <property type="entry name" value="Cation efflux protein transmembrane domain"/>
    <property type="match status" value="2"/>
</dbReference>
<organism evidence="12 13">
    <name type="scientific">Niveomyces insectorum RCEF 264</name>
    <dbReference type="NCBI Taxonomy" id="1081102"/>
    <lineage>
        <taxon>Eukaryota</taxon>
        <taxon>Fungi</taxon>
        <taxon>Dikarya</taxon>
        <taxon>Ascomycota</taxon>
        <taxon>Pezizomycotina</taxon>
        <taxon>Sordariomycetes</taxon>
        <taxon>Hypocreomycetidae</taxon>
        <taxon>Hypocreales</taxon>
        <taxon>Cordycipitaceae</taxon>
        <taxon>Niveomyces</taxon>
    </lineage>
</organism>
<evidence type="ECO:0000313" key="13">
    <source>
        <dbReference type="Proteomes" id="UP000076874"/>
    </source>
</evidence>
<evidence type="ECO:0000256" key="4">
    <source>
        <dbReference type="ARBA" id="ARBA00022692"/>
    </source>
</evidence>
<dbReference type="PANTHER" id="PTHR45820:SF4">
    <property type="entry name" value="ZINC TRANSPORTER 63C, ISOFORM F"/>
    <property type="match status" value="1"/>
</dbReference>
<evidence type="ECO:0000256" key="9">
    <source>
        <dbReference type="SAM" id="Phobius"/>
    </source>
</evidence>
<feature type="transmembrane region" description="Helical" evidence="9">
    <location>
        <begin position="77"/>
        <end position="101"/>
    </location>
</feature>
<evidence type="ECO:0000259" key="11">
    <source>
        <dbReference type="Pfam" id="PF16916"/>
    </source>
</evidence>
<feature type="compositionally biased region" description="Basic and acidic residues" evidence="8">
    <location>
        <begin position="407"/>
        <end position="424"/>
    </location>
</feature>
<evidence type="ECO:0000256" key="8">
    <source>
        <dbReference type="SAM" id="MobiDB-lite"/>
    </source>
</evidence>
<feature type="compositionally biased region" description="Basic residues" evidence="8">
    <location>
        <begin position="382"/>
        <end position="406"/>
    </location>
</feature>
<dbReference type="InterPro" id="IPR058533">
    <property type="entry name" value="Cation_efflux_TM"/>
</dbReference>
<feature type="region of interest" description="Disordered" evidence="8">
    <location>
        <begin position="688"/>
        <end position="719"/>
    </location>
</feature>
<sequence length="719" mass="76258">MKGWSKTTRIGVMMALDTVFLAIELGVGYYVSSLALIADAFHMLNDIISLAVGLWAVNLARKESNDRYSYGWLRAEILGAFFNATFLIGLCVTIVLEAIQRFFDPPDISNPEVVLIVGCFGLVSNLVGFWVLGGHGHSHGPGEGDVESGHVHDEGHVHDHNQSYADHAVDDGPGDLDDQDCCPDEDEENSDLQQEPARANIAGDLGHNGTRDTRTLSPETARHIVFTGVDYSGAQERSVSRGSGRLKGTAGVRNRANSGRRVPTSIDDISIHPASFRHDIREIIEASQRGNDVGEEAEGDSGDSDDTTTLADNTTTTGETGSRVGDSEATERTPLMGGKFSQLDGAVTTENSRNSTNNKQRASLYGVTGDGSRGNGNDNGKQKHNHSPGHSHKPGHQHAHHHIATRSRRDSHGGHHHNEPRDPSSPHGHSHGDMGMNAMVLHVIGDALGNIGVIVTALIIWKTTWRYRMYADPVVSLLITLIILKTAIPLTKATSKILLQATPDHIVINDIREDIEDLDGVLSCHHVHVWQLSDSQIVASLHIEVAFPISEHGGERYMMLARRVRKCLHGYGIHSATIQPEFRLDYGAGDAGNQFSTSDNNGGGSSNRGRFMAASAALPSGAQNTGISVGAGAATSSATAPTTTPTTATSTTKAVKTMAGGGVDVHASGPSCLLDCVDDCMGQGCCSQGSRAGSRTGSPPGSGGGPGGHEEGHAHAHAH</sequence>
<dbReference type="InterPro" id="IPR027469">
    <property type="entry name" value="Cation_efflux_TMD_sf"/>
</dbReference>
<dbReference type="InterPro" id="IPR036837">
    <property type="entry name" value="Cation_efflux_CTD_sf"/>
</dbReference>
<name>A0A167MH01_9HYPO</name>
<accession>A0A167MH01</accession>
<dbReference type="GO" id="GO:0005385">
    <property type="term" value="F:zinc ion transmembrane transporter activity"/>
    <property type="evidence" value="ECO:0007669"/>
    <property type="project" value="TreeGrafter"/>
</dbReference>
<reference evidence="12 13" key="1">
    <citation type="journal article" date="2016" name="Genome Biol. Evol.">
        <title>Divergent and convergent evolution of fungal pathogenicity.</title>
        <authorList>
            <person name="Shang Y."/>
            <person name="Xiao G."/>
            <person name="Zheng P."/>
            <person name="Cen K."/>
            <person name="Zhan S."/>
            <person name="Wang C."/>
        </authorList>
    </citation>
    <scope>NUCLEOTIDE SEQUENCE [LARGE SCALE GENOMIC DNA]</scope>
    <source>
        <strain evidence="12 13">RCEF 264</strain>
    </source>
</reference>
<dbReference type="AlphaFoldDB" id="A0A167MH01"/>
<feature type="region of interest" description="Disordered" evidence="8">
    <location>
        <begin position="287"/>
        <end position="433"/>
    </location>
</feature>
<evidence type="ECO:0000313" key="12">
    <source>
        <dbReference type="EMBL" id="OAA54341.1"/>
    </source>
</evidence>
<keyword evidence="6 9" id="KW-1133">Transmembrane helix</keyword>
<evidence type="ECO:0000256" key="1">
    <source>
        <dbReference type="ARBA" id="ARBA00004141"/>
    </source>
</evidence>
<dbReference type="SUPFAM" id="SSF160240">
    <property type="entry name" value="Cation efflux protein cytoplasmic domain-like"/>
    <property type="match status" value="1"/>
</dbReference>
<feature type="transmembrane region" description="Helical" evidence="9">
    <location>
        <begin position="439"/>
        <end position="461"/>
    </location>
</feature>
<feature type="compositionally biased region" description="Basic and acidic residues" evidence="8">
    <location>
        <begin position="708"/>
        <end position="719"/>
    </location>
</feature>
<feature type="transmembrane region" description="Helical" evidence="9">
    <location>
        <begin position="12"/>
        <end position="31"/>
    </location>
</feature>
<proteinExistence type="inferred from homology"/>
<dbReference type="PANTHER" id="PTHR45820">
    <property type="entry name" value="FI23527P1"/>
    <property type="match status" value="1"/>
</dbReference>
<comment type="similarity">
    <text evidence="2">Belongs to the cation diffusion facilitator (CDF) transporter (TC 2.A.4) family. SLC30A subfamily.</text>
</comment>
<dbReference type="Proteomes" id="UP000076874">
    <property type="component" value="Unassembled WGS sequence"/>
</dbReference>
<keyword evidence="7 9" id="KW-0472">Membrane</keyword>
<feature type="domain" description="Cation efflux protein transmembrane" evidence="10">
    <location>
        <begin position="428"/>
        <end position="499"/>
    </location>
</feature>
<dbReference type="GO" id="GO:0016020">
    <property type="term" value="C:membrane"/>
    <property type="evidence" value="ECO:0007669"/>
    <property type="project" value="UniProtKB-SubCell"/>
</dbReference>
<comment type="caution">
    <text evidence="12">The sequence shown here is derived from an EMBL/GenBank/DDBJ whole genome shotgun (WGS) entry which is preliminary data.</text>
</comment>
<feature type="region of interest" description="Disordered" evidence="8">
    <location>
        <begin position="633"/>
        <end position="652"/>
    </location>
</feature>
<dbReference type="NCBIfam" id="TIGR01297">
    <property type="entry name" value="CDF"/>
    <property type="match status" value="2"/>
</dbReference>
<dbReference type="InterPro" id="IPR002524">
    <property type="entry name" value="Cation_efflux"/>
</dbReference>
<feature type="compositionally biased region" description="Polar residues" evidence="8">
    <location>
        <begin position="348"/>
        <end position="361"/>
    </location>
</feature>
<dbReference type="Pfam" id="PF16916">
    <property type="entry name" value="ZT_dimer"/>
    <property type="match status" value="1"/>
</dbReference>
<feature type="compositionally biased region" description="Low complexity" evidence="8">
    <location>
        <begin position="307"/>
        <end position="320"/>
    </location>
</feature>
<feature type="compositionally biased region" description="Acidic residues" evidence="8">
    <location>
        <begin position="293"/>
        <end position="306"/>
    </location>
</feature>
<evidence type="ECO:0000256" key="3">
    <source>
        <dbReference type="ARBA" id="ARBA00022448"/>
    </source>
</evidence>
<evidence type="ECO:0000256" key="7">
    <source>
        <dbReference type="ARBA" id="ARBA00023136"/>
    </source>
</evidence>
<dbReference type="InterPro" id="IPR027470">
    <property type="entry name" value="Cation_efflux_CTD"/>
</dbReference>
<keyword evidence="13" id="KW-1185">Reference proteome</keyword>
<dbReference type="EMBL" id="AZHD01000024">
    <property type="protein sequence ID" value="OAA54341.1"/>
    <property type="molecule type" value="Genomic_DNA"/>
</dbReference>
<dbReference type="GO" id="GO:0006882">
    <property type="term" value="P:intracellular zinc ion homeostasis"/>
    <property type="evidence" value="ECO:0007669"/>
    <property type="project" value="TreeGrafter"/>
</dbReference>
<keyword evidence="5" id="KW-0862">Zinc</keyword>
<feature type="domain" description="Cation efflux protein transmembrane" evidence="10">
    <location>
        <begin position="12"/>
        <end position="140"/>
    </location>
</feature>
<feature type="transmembrane region" description="Helical" evidence="9">
    <location>
        <begin position="467"/>
        <end position="488"/>
    </location>
</feature>
<dbReference type="Pfam" id="PF01545">
    <property type="entry name" value="Cation_efflux"/>
    <property type="match status" value="2"/>
</dbReference>
<gene>
    <name evidence="12" type="ORF">SPI_08960</name>
</gene>
<feature type="transmembrane region" description="Helical" evidence="9">
    <location>
        <begin position="113"/>
        <end position="132"/>
    </location>
</feature>
<comment type="subcellular location">
    <subcellularLocation>
        <location evidence="1">Membrane</location>
        <topology evidence="1">Multi-pass membrane protein</topology>
    </subcellularLocation>
</comment>
<dbReference type="OrthoDB" id="9944568at2759"/>
<feature type="compositionally biased region" description="Acidic residues" evidence="8">
    <location>
        <begin position="172"/>
        <end position="190"/>
    </location>
</feature>
<evidence type="ECO:0000256" key="6">
    <source>
        <dbReference type="ARBA" id="ARBA00022989"/>
    </source>
</evidence>